<accession>A0A9Q1E7S7</accession>
<reference evidence="1" key="1">
    <citation type="journal article" date="2023" name="Science">
        <title>Genome structures resolve the early diversification of teleost fishes.</title>
        <authorList>
            <person name="Parey E."/>
            <person name="Louis A."/>
            <person name="Montfort J."/>
            <person name="Bouchez O."/>
            <person name="Roques C."/>
            <person name="Iampietro C."/>
            <person name="Lluch J."/>
            <person name="Castinel A."/>
            <person name="Donnadieu C."/>
            <person name="Desvignes T."/>
            <person name="Floi Bucao C."/>
            <person name="Jouanno E."/>
            <person name="Wen M."/>
            <person name="Mejri S."/>
            <person name="Dirks R."/>
            <person name="Jansen H."/>
            <person name="Henkel C."/>
            <person name="Chen W.J."/>
            <person name="Zahm M."/>
            <person name="Cabau C."/>
            <person name="Klopp C."/>
            <person name="Thompson A.W."/>
            <person name="Robinson-Rechavi M."/>
            <person name="Braasch I."/>
            <person name="Lecointre G."/>
            <person name="Bobe J."/>
            <person name="Postlethwait J.H."/>
            <person name="Berthelot C."/>
            <person name="Roest Crollius H."/>
            <person name="Guiguen Y."/>
        </authorList>
    </citation>
    <scope>NUCLEOTIDE SEQUENCE</scope>
    <source>
        <strain evidence="1">WJC10195</strain>
    </source>
</reference>
<name>A0A9Q1E7S7_SYNKA</name>
<keyword evidence="2" id="KW-1185">Reference proteome</keyword>
<comment type="caution">
    <text evidence="1">The sequence shown here is derived from an EMBL/GenBank/DDBJ whole genome shotgun (WGS) entry which is preliminary data.</text>
</comment>
<dbReference type="Proteomes" id="UP001152622">
    <property type="component" value="Chromosome 22"/>
</dbReference>
<evidence type="ECO:0000313" key="1">
    <source>
        <dbReference type="EMBL" id="KAJ8333789.1"/>
    </source>
</evidence>
<sequence>MNAHRVKDVPGVARLQRRGLRNPRCCFRYQESCLGHQLQPLRHLLLPLFQCHLLLPQDRWGLSARASVASPQLPKATR</sequence>
<proteinExistence type="predicted"/>
<gene>
    <name evidence="1" type="ORF">SKAU_G00411080</name>
</gene>
<dbReference type="AlphaFoldDB" id="A0A9Q1E7S7"/>
<dbReference type="EMBL" id="JAINUF010000022">
    <property type="protein sequence ID" value="KAJ8333789.1"/>
    <property type="molecule type" value="Genomic_DNA"/>
</dbReference>
<organism evidence="1 2">
    <name type="scientific">Synaphobranchus kaupii</name>
    <name type="common">Kaup's arrowtooth eel</name>
    <dbReference type="NCBI Taxonomy" id="118154"/>
    <lineage>
        <taxon>Eukaryota</taxon>
        <taxon>Metazoa</taxon>
        <taxon>Chordata</taxon>
        <taxon>Craniata</taxon>
        <taxon>Vertebrata</taxon>
        <taxon>Euteleostomi</taxon>
        <taxon>Actinopterygii</taxon>
        <taxon>Neopterygii</taxon>
        <taxon>Teleostei</taxon>
        <taxon>Anguilliformes</taxon>
        <taxon>Synaphobranchidae</taxon>
        <taxon>Synaphobranchus</taxon>
    </lineage>
</organism>
<protein>
    <submittedName>
        <fullName evidence="1">Uncharacterized protein</fullName>
    </submittedName>
</protein>
<evidence type="ECO:0000313" key="2">
    <source>
        <dbReference type="Proteomes" id="UP001152622"/>
    </source>
</evidence>